<dbReference type="PROSITE" id="PS50983">
    <property type="entry name" value="FE_B12_PBP"/>
    <property type="match status" value="1"/>
</dbReference>
<keyword evidence="3" id="KW-0813">Transport</keyword>
<sequence length="359" mass="36875">MNISRRTLVSGLAGLATIALAACAGDDAATPAGAPGTSGGGAGDDAASSDSAWPVTVEHIYGTTTIERKPQRVATVSWVNADVVLALGVVPVGMDTDTWGMNANNSTDWKDAKLEELGAGWDSDAAPAQFDVASGIDFEGIASVTPDLIIGAYSGMTEEEYQRLSEIAPVIGPGVAAYQTPWQQSTEMIGAALGLSTEAAAMVAETEEAVREAGVGAHPDFGRVTAIAGNLDPAQNVISIYGLGDNRSRFLEMAGIPVAEFVGANGGSDNFYFEWSTERADELASDLFFTWLPEGTDAGAIAAHPLFGQIPAVRGGGLVVLGSDAEVLAISAASPLSLPWVLDKVMPAFADATARVLAS</sequence>
<evidence type="ECO:0000256" key="2">
    <source>
        <dbReference type="ARBA" id="ARBA00008814"/>
    </source>
</evidence>
<proteinExistence type="inferred from homology"/>
<dbReference type="PANTHER" id="PTHR30532">
    <property type="entry name" value="IRON III DICITRATE-BINDING PERIPLASMIC PROTEIN"/>
    <property type="match status" value="1"/>
</dbReference>
<dbReference type="Proteomes" id="UP000199475">
    <property type="component" value="Unassembled WGS sequence"/>
</dbReference>
<dbReference type="SUPFAM" id="SSF53807">
    <property type="entry name" value="Helical backbone' metal receptor"/>
    <property type="match status" value="1"/>
</dbReference>
<dbReference type="Gene3D" id="3.40.50.1980">
    <property type="entry name" value="Nitrogenase molybdenum iron protein domain"/>
    <property type="match status" value="2"/>
</dbReference>
<evidence type="ECO:0000256" key="4">
    <source>
        <dbReference type="ARBA" id="ARBA00022729"/>
    </source>
</evidence>
<dbReference type="GO" id="GO:1901678">
    <property type="term" value="P:iron coordination entity transport"/>
    <property type="evidence" value="ECO:0007669"/>
    <property type="project" value="UniProtKB-ARBA"/>
</dbReference>
<dbReference type="OrthoDB" id="1846031at2"/>
<dbReference type="STRING" id="686624.SAMN04488242_2511"/>
<organism evidence="8 9">
    <name type="scientific">Tessaracoccus oleiagri</name>
    <dbReference type="NCBI Taxonomy" id="686624"/>
    <lineage>
        <taxon>Bacteria</taxon>
        <taxon>Bacillati</taxon>
        <taxon>Actinomycetota</taxon>
        <taxon>Actinomycetes</taxon>
        <taxon>Propionibacteriales</taxon>
        <taxon>Propionibacteriaceae</taxon>
        <taxon>Tessaracoccus</taxon>
    </lineage>
</organism>
<keyword evidence="9" id="KW-1185">Reference proteome</keyword>
<dbReference type="EMBL" id="FNGP01000005">
    <property type="protein sequence ID" value="SDL71340.1"/>
    <property type="molecule type" value="Genomic_DNA"/>
</dbReference>
<dbReference type="AlphaFoldDB" id="A0A1G9MAP7"/>
<evidence type="ECO:0000256" key="1">
    <source>
        <dbReference type="ARBA" id="ARBA00004196"/>
    </source>
</evidence>
<dbReference type="InterPro" id="IPR006311">
    <property type="entry name" value="TAT_signal"/>
</dbReference>
<reference evidence="8 9" key="1">
    <citation type="submission" date="2016-10" db="EMBL/GenBank/DDBJ databases">
        <authorList>
            <person name="de Groot N.N."/>
        </authorList>
    </citation>
    <scope>NUCLEOTIDE SEQUENCE [LARGE SCALE GENOMIC DNA]</scope>
    <source>
        <strain evidence="8 9">CGMCC 1.9159</strain>
    </source>
</reference>
<protein>
    <submittedName>
        <fullName evidence="8">Iron complex transport system substrate-binding protein</fullName>
    </submittedName>
</protein>
<evidence type="ECO:0000313" key="9">
    <source>
        <dbReference type="Proteomes" id="UP000199475"/>
    </source>
</evidence>
<feature type="region of interest" description="Disordered" evidence="5">
    <location>
        <begin position="29"/>
        <end position="50"/>
    </location>
</feature>
<name>A0A1G9MAP7_9ACTN</name>
<evidence type="ECO:0000259" key="7">
    <source>
        <dbReference type="PROSITE" id="PS50983"/>
    </source>
</evidence>
<feature type="signal peptide" evidence="6">
    <location>
        <begin position="1"/>
        <end position="21"/>
    </location>
</feature>
<evidence type="ECO:0000256" key="3">
    <source>
        <dbReference type="ARBA" id="ARBA00022448"/>
    </source>
</evidence>
<dbReference type="PROSITE" id="PS51257">
    <property type="entry name" value="PROKAR_LIPOPROTEIN"/>
    <property type="match status" value="1"/>
</dbReference>
<accession>A0A1G9MAP7</accession>
<comment type="subcellular location">
    <subcellularLocation>
        <location evidence="1">Cell envelope</location>
    </subcellularLocation>
</comment>
<dbReference type="InterPro" id="IPR051313">
    <property type="entry name" value="Bact_iron-sidero_bind"/>
</dbReference>
<evidence type="ECO:0000313" key="8">
    <source>
        <dbReference type="EMBL" id="SDL71340.1"/>
    </source>
</evidence>
<dbReference type="Pfam" id="PF01497">
    <property type="entry name" value="Peripla_BP_2"/>
    <property type="match status" value="1"/>
</dbReference>
<dbReference type="GO" id="GO:0030288">
    <property type="term" value="C:outer membrane-bounded periplasmic space"/>
    <property type="evidence" value="ECO:0007669"/>
    <property type="project" value="TreeGrafter"/>
</dbReference>
<dbReference type="RefSeq" id="WP_093252801.1">
    <property type="nucleotide sequence ID" value="NZ_FNGP01000005.1"/>
</dbReference>
<gene>
    <name evidence="8" type="ORF">SAMN04488242_2511</name>
</gene>
<dbReference type="PANTHER" id="PTHR30532:SF24">
    <property type="entry name" value="FERRIC ENTEROBACTIN-BINDING PERIPLASMIC PROTEIN FEPB"/>
    <property type="match status" value="1"/>
</dbReference>
<evidence type="ECO:0000256" key="5">
    <source>
        <dbReference type="SAM" id="MobiDB-lite"/>
    </source>
</evidence>
<evidence type="ECO:0000256" key="6">
    <source>
        <dbReference type="SAM" id="SignalP"/>
    </source>
</evidence>
<dbReference type="PROSITE" id="PS51318">
    <property type="entry name" value="TAT"/>
    <property type="match status" value="1"/>
</dbReference>
<dbReference type="InterPro" id="IPR002491">
    <property type="entry name" value="ABC_transptr_periplasmic_BD"/>
</dbReference>
<keyword evidence="4 6" id="KW-0732">Signal</keyword>
<feature type="domain" description="Fe/B12 periplasmic-binding" evidence="7">
    <location>
        <begin position="72"/>
        <end position="353"/>
    </location>
</feature>
<feature type="chain" id="PRO_5011758943" evidence="6">
    <location>
        <begin position="22"/>
        <end position="359"/>
    </location>
</feature>
<comment type="similarity">
    <text evidence="2">Belongs to the bacterial solute-binding protein 8 family.</text>
</comment>